<dbReference type="InterPro" id="IPR018713">
    <property type="entry name" value="MPAB/Lcp_cat_dom"/>
</dbReference>
<keyword evidence="3" id="KW-1185">Reference proteome</keyword>
<dbReference type="EMBL" id="BMMK01000001">
    <property type="protein sequence ID" value="GGM33127.1"/>
    <property type="molecule type" value="Genomic_DNA"/>
</dbReference>
<dbReference type="PANTHER" id="PTHR36151:SF3">
    <property type="entry name" value="ER-BOUND OXYGENASE MPAB_MPAB'_RUBBER OXYGENASE CATALYTIC DOMAIN-CONTAINING PROTEIN"/>
    <property type="match status" value="1"/>
</dbReference>
<dbReference type="PANTHER" id="PTHR36151">
    <property type="entry name" value="BLR2777 PROTEIN"/>
    <property type="match status" value="1"/>
</dbReference>
<reference evidence="2" key="1">
    <citation type="journal article" date="2014" name="Int. J. Syst. Evol. Microbiol.">
        <title>Complete genome sequence of Corynebacterium casei LMG S-19264T (=DSM 44701T), isolated from a smear-ripened cheese.</title>
        <authorList>
            <consortium name="US DOE Joint Genome Institute (JGI-PGF)"/>
            <person name="Walter F."/>
            <person name="Albersmeier A."/>
            <person name="Kalinowski J."/>
            <person name="Ruckert C."/>
        </authorList>
    </citation>
    <scope>NUCLEOTIDE SEQUENCE</scope>
    <source>
        <strain evidence="2">CGMCC 4.5737</strain>
    </source>
</reference>
<reference evidence="2" key="2">
    <citation type="submission" date="2020-09" db="EMBL/GenBank/DDBJ databases">
        <authorList>
            <person name="Sun Q."/>
            <person name="Zhou Y."/>
        </authorList>
    </citation>
    <scope>NUCLEOTIDE SEQUENCE</scope>
    <source>
        <strain evidence="2">CGMCC 4.5737</strain>
    </source>
</reference>
<dbReference type="RefSeq" id="WP_229685791.1">
    <property type="nucleotide sequence ID" value="NZ_BMMK01000001.1"/>
</dbReference>
<gene>
    <name evidence="2" type="ORF">GCM10012275_00710</name>
</gene>
<comment type="caution">
    <text evidence="2">The sequence shown here is derived from an EMBL/GenBank/DDBJ whole genome shotgun (WGS) entry which is preliminary data.</text>
</comment>
<evidence type="ECO:0000313" key="2">
    <source>
        <dbReference type="EMBL" id="GGM33127.1"/>
    </source>
</evidence>
<sequence length="289" mass="32358">MPRPAFLPDKLDVGLFGPRSVTWQLHADPAMWLAGICSLYLQALHPRAVAGVVQNSKFRTDPFGRLLHTAAYVVTVSYGTTAEAQRAASRVCRVHGALRGVDPESGEEFRIDEPDLLRWVHCAEVYSFLTVVRRAGFQLTDAQADRYLDEQRRSAALLGLDLDALPGSVSEYEDYFDRMRPVLRRTRDSDAIYDFLHRPPVPWWARTPRTAFYLPLGHLAYSLLPDWALELHGRRPFPRALATGVLRTVRLAGLAVPVTMRIRLPNNPLAKAIDRLGTGATPSRTLLPA</sequence>
<evidence type="ECO:0000313" key="3">
    <source>
        <dbReference type="Proteomes" id="UP000637578"/>
    </source>
</evidence>
<dbReference type="Proteomes" id="UP000637578">
    <property type="component" value="Unassembled WGS sequence"/>
</dbReference>
<dbReference type="AlphaFoldDB" id="A0A8J3FTB8"/>
<dbReference type="GO" id="GO:0016491">
    <property type="term" value="F:oxidoreductase activity"/>
    <property type="evidence" value="ECO:0007669"/>
    <property type="project" value="InterPro"/>
</dbReference>
<proteinExistence type="predicted"/>
<accession>A0A8J3FTB8</accession>
<evidence type="ECO:0000259" key="1">
    <source>
        <dbReference type="Pfam" id="PF09995"/>
    </source>
</evidence>
<protein>
    <recommendedName>
        <fullName evidence="1">ER-bound oxygenase mpaB/mpaB'/Rubber oxygenase catalytic domain-containing protein</fullName>
    </recommendedName>
</protein>
<organism evidence="2 3">
    <name type="scientific">Longimycelium tulufanense</name>
    <dbReference type="NCBI Taxonomy" id="907463"/>
    <lineage>
        <taxon>Bacteria</taxon>
        <taxon>Bacillati</taxon>
        <taxon>Actinomycetota</taxon>
        <taxon>Actinomycetes</taxon>
        <taxon>Pseudonocardiales</taxon>
        <taxon>Pseudonocardiaceae</taxon>
        <taxon>Longimycelium</taxon>
    </lineage>
</organism>
<dbReference type="Pfam" id="PF09995">
    <property type="entry name" value="MPAB_Lcp_cat"/>
    <property type="match status" value="1"/>
</dbReference>
<feature type="domain" description="ER-bound oxygenase mpaB/mpaB'/Rubber oxygenase catalytic" evidence="1">
    <location>
        <begin position="23"/>
        <end position="250"/>
    </location>
</feature>
<name>A0A8J3FTB8_9PSEU</name>